<accession>A0A015YU81</accession>
<dbReference type="Proteomes" id="UP000022082">
    <property type="component" value="Unassembled WGS sequence"/>
</dbReference>
<name>A0A015YU81_BACFG</name>
<organism evidence="1 2">
    <name type="scientific">Bacteroides fragilis str. S36L11</name>
    <dbReference type="NCBI Taxonomy" id="1339327"/>
    <lineage>
        <taxon>Bacteria</taxon>
        <taxon>Pseudomonadati</taxon>
        <taxon>Bacteroidota</taxon>
        <taxon>Bacteroidia</taxon>
        <taxon>Bacteroidales</taxon>
        <taxon>Bacteroidaceae</taxon>
        <taxon>Bacteroides</taxon>
    </lineage>
</organism>
<reference evidence="1 2" key="1">
    <citation type="submission" date="2014-02" db="EMBL/GenBank/DDBJ databases">
        <authorList>
            <person name="Sears C."/>
            <person name="Carroll K."/>
            <person name="Sack B.R."/>
            <person name="Qadri F."/>
            <person name="Myers L.L."/>
            <person name="Chung G.-T."/>
            <person name="Escheverria P."/>
            <person name="Fraser C.M."/>
            <person name="Sadzewicz L."/>
            <person name="Shefchek K.A."/>
            <person name="Tallon L."/>
            <person name="Das S.P."/>
            <person name="Daugherty S."/>
            <person name="Mongodin E.F."/>
        </authorList>
    </citation>
    <scope>NUCLEOTIDE SEQUENCE [LARGE SCALE GENOMIC DNA]</scope>
    <source>
        <strain evidence="1 2">S36L11</strain>
    </source>
</reference>
<gene>
    <name evidence="1" type="ORF">M136_4557</name>
</gene>
<dbReference type="PATRIC" id="fig|1339327.3.peg.5041"/>
<proteinExistence type="predicted"/>
<sequence length="57" mass="6692">MLFYFSAGICFGEMLRNRRGIIRYFFSDHLLPGNYVRGIGRKLTSCRQITNFLPTEN</sequence>
<protein>
    <submittedName>
        <fullName evidence="1">Uncharacterized protein</fullName>
    </submittedName>
</protein>
<evidence type="ECO:0000313" key="2">
    <source>
        <dbReference type="Proteomes" id="UP000022082"/>
    </source>
</evidence>
<dbReference type="AlphaFoldDB" id="A0A015YU81"/>
<dbReference type="EMBL" id="JGDJ01000289">
    <property type="protein sequence ID" value="EXZ26299.1"/>
    <property type="molecule type" value="Genomic_DNA"/>
</dbReference>
<evidence type="ECO:0000313" key="1">
    <source>
        <dbReference type="EMBL" id="EXZ26299.1"/>
    </source>
</evidence>
<comment type="caution">
    <text evidence="1">The sequence shown here is derived from an EMBL/GenBank/DDBJ whole genome shotgun (WGS) entry which is preliminary data.</text>
</comment>